<feature type="transmembrane region" description="Helical" evidence="8">
    <location>
        <begin position="12"/>
        <end position="33"/>
    </location>
</feature>
<organism evidence="11 12">
    <name type="scientific">Bartonella apihabitans</name>
    <dbReference type="NCBI Taxonomy" id="2750929"/>
    <lineage>
        <taxon>Bacteria</taxon>
        <taxon>Pseudomonadati</taxon>
        <taxon>Pseudomonadota</taxon>
        <taxon>Alphaproteobacteria</taxon>
        <taxon>Hyphomicrobiales</taxon>
        <taxon>Bartonellaceae</taxon>
        <taxon>Bartonella</taxon>
    </lineage>
</organism>
<feature type="transmembrane region" description="Helical" evidence="8">
    <location>
        <begin position="71"/>
        <end position="89"/>
    </location>
</feature>
<dbReference type="InterPro" id="IPR058130">
    <property type="entry name" value="PEA_transf_C"/>
</dbReference>
<evidence type="ECO:0000256" key="4">
    <source>
        <dbReference type="ARBA" id="ARBA00022679"/>
    </source>
</evidence>
<dbReference type="GO" id="GO:0016776">
    <property type="term" value="F:phosphotransferase activity, phosphate group as acceptor"/>
    <property type="evidence" value="ECO:0007669"/>
    <property type="project" value="TreeGrafter"/>
</dbReference>
<comment type="subcellular location">
    <subcellularLocation>
        <location evidence="1">Cell inner membrane</location>
        <topology evidence="1">Multi-pass membrane protein</topology>
    </subcellularLocation>
</comment>
<dbReference type="InterPro" id="IPR017850">
    <property type="entry name" value="Alkaline_phosphatase_core_sf"/>
</dbReference>
<dbReference type="InterPro" id="IPR040423">
    <property type="entry name" value="PEA_transferase"/>
</dbReference>
<dbReference type="Pfam" id="PF08019">
    <property type="entry name" value="EptA_B_N"/>
    <property type="match status" value="1"/>
</dbReference>
<dbReference type="InterPro" id="IPR000917">
    <property type="entry name" value="Sulfatase_N"/>
</dbReference>
<dbReference type="NCBIfam" id="NF028537">
    <property type="entry name" value="P_eth_NH2_trans"/>
    <property type="match status" value="1"/>
</dbReference>
<evidence type="ECO:0000313" key="12">
    <source>
        <dbReference type="Proteomes" id="UP000189660"/>
    </source>
</evidence>
<dbReference type="Pfam" id="PF00884">
    <property type="entry name" value="Sulfatase"/>
    <property type="match status" value="1"/>
</dbReference>
<proteinExistence type="predicted"/>
<dbReference type="Gene3D" id="3.40.720.10">
    <property type="entry name" value="Alkaline Phosphatase, subunit A"/>
    <property type="match status" value="1"/>
</dbReference>
<dbReference type="GO" id="GO:0009244">
    <property type="term" value="P:lipopolysaccharide core region biosynthetic process"/>
    <property type="evidence" value="ECO:0007669"/>
    <property type="project" value="TreeGrafter"/>
</dbReference>
<sequence>MFRTILKYRLAISSVALSIIVAFYMLLIFNRTFWQHVLQAFNYDFAPIMAIAVGVACLFIALTVTFSVKYLIKPVFIIFIMVGSIASWFTDEFGTIIDRDMIANAVETTSAEASNLLTPAFFLHLVLTGIVPCLLILWIKIKHFPLIKKVLVNLSIIVPCLLIAVFCTLITSRQLISTLREHNEIVRIVNPILPIGHAVKYVTRREHAKIRVFKQVGLDAKVVPFEPQNNRPRVTIVVAGETARAEDFSLQGYDKETNPELKKRDIIYFPNTTSCGTATAQSLPCMFSPFPRKEFSIARAISTNSLPDILKNAGINVEWWENNTGSKGVADRVNNVSFYGLKDPEFCIEGECQDGIMLEKLGQWLDNIDHDSVLFIHQLGSHGPAYFERYPEKFRHFRPDCRKTVFSECKPEEIRNAYDNTILYTDYFLSQIIDALNQRAGKFDSAMIYMSDHGESLGENGLYLHGMPYSIAPKEQTHIPFILWMSSPFAKTMNLDLGCIRKDAESKQMSHDNLFPSVLTMMNVKTTLKDDRLDLFRSCQSSQIALEK</sequence>
<dbReference type="EC" id="2.7.8.-" evidence="11"/>
<feature type="domain" description="Sulfatase N-terminal" evidence="9">
    <location>
        <begin position="235"/>
        <end position="524"/>
    </location>
</feature>
<feature type="transmembrane region" description="Helical" evidence="8">
    <location>
        <begin position="45"/>
        <end position="64"/>
    </location>
</feature>
<evidence type="ECO:0000259" key="10">
    <source>
        <dbReference type="Pfam" id="PF08019"/>
    </source>
</evidence>
<dbReference type="KEGG" id="bapa:BBC0178_006280"/>
<keyword evidence="5 8" id="KW-0812">Transmembrane</keyword>
<dbReference type="Proteomes" id="UP000189660">
    <property type="component" value="Chromosome"/>
</dbReference>
<evidence type="ECO:0000256" key="1">
    <source>
        <dbReference type="ARBA" id="ARBA00004429"/>
    </source>
</evidence>
<dbReference type="PANTHER" id="PTHR30443">
    <property type="entry name" value="INNER MEMBRANE PROTEIN"/>
    <property type="match status" value="1"/>
</dbReference>
<dbReference type="CDD" id="cd16017">
    <property type="entry name" value="LptA"/>
    <property type="match status" value="1"/>
</dbReference>
<dbReference type="InterPro" id="IPR012549">
    <property type="entry name" value="EptA-like_N"/>
</dbReference>
<dbReference type="OrthoDB" id="9786870at2"/>
<evidence type="ECO:0000256" key="7">
    <source>
        <dbReference type="ARBA" id="ARBA00023136"/>
    </source>
</evidence>
<reference evidence="11 12" key="1">
    <citation type="submission" date="2016-11" db="EMBL/GenBank/DDBJ databases">
        <title>Comparative genomics of Bartonella apis.</title>
        <authorList>
            <person name="Engel P."/>
        </authorList>
    </citation>
    <scope>NUCLEOTIDE SEQUENCE [LARGE SCALE GENOMIC DNA]</scope>
    <source>
        <strain evidence="11 12">BBC0178</strain>
    </source>
</reference>
<keyword evidence="6 8" id="KW-1133">Transmembrane helix</keyword>
<evidence type="ECO:0000256" key="5">
    <source>
        <dbReference type="ARBA" id="ARBA00022692"/>
    </source>
</evidence>
<accession>A0A1U9M9Y1</accession>
<feature type="transmembrane region" description="Helical" evidence="8">
    <location>
        <begin position="121"/>
        <end position="139"/>
    </location>
</feature>
<dbReference type="PANTHER" id="PTHR30443:SF0">
    <property type="entry name" value="PHOSPHOETHANOLAMINE TRANSFERASE EPTA"/>
    <property type="match status" value="1"/>
</dbReference>
<keyword evidence="7 8" id="KW-0472">Membrane</keyword>
<evidence type="ECO:0000256" key="2">
    <source>
        <dbReference type="ARBA" id="ARBA00022475"/>
    </source>
</evidence>
<dbReference type="GO" id="GO:0005886">
    <property type="term" value="C:plasma membrane"/>
    <property type="evidence" value="ECO:0007669"/>
    <property type="project" value="UniProtKB-SubCell"/>
</dbReference>
<keyword evidence="3" id="KW-0997">Cell inner membrane</keyword>
<evidence type="ECO:0000256" key="6">
    <source>
        <dbReference type="ARBA" id="ARBA00022989"/>
    </source>
</evidence>
<keyword evidence="4 11" id="KW-0808">Transferase</keyword>
<evidence type="ECO:0000313" key="11">
    <source>
        <dbReference type="EMBL" id="AQT42124.1"/>
    </source>
</evidence>
<feature type="domain" description="Phosphoethanolamine transferase N-terminal" evidence="10">
    <location>
        <begin position="56"/>
        <end position="204"/>
    </location>
</feature>
<keyword evidence="2" id="KW-1003">Cell membrane</keyword>
<evidence type="ECO:0000256" key="8">
    <source>
        <dbReference type="SAM" id="Phobius"/>
    </source>
</evidence>
<dbReference type="EMBL" id="CP015820">
    <property type="protein sequence ID" value="AQT42124.1"/>
    <property type="molecule type" value="Genomic_DNA"/>
</dbReference>
<dbReference type="RefSeq" id="WP_078039178.1">
    <property type="nucleotide sequence ID" value="NZ_CP015820.1"/>
</dbReference>
<dbReference type="SUPFAM" id="SSF53649">
    <property type="entry name" value="Alkaline phosphatase-like"/>
    <property type="match status" value="1"/>
</dbReference>
<evidence type="ECO:0000259" key="9">
    <source>
        <dbReference type="Pfam" id="PF00884"/>
    </source>
</evidence>
<evidence type="ECO:0000256" key="3">
    <source>
        <dbReference type="ARBA" id="ARBA00022519"/>
    </source>
</evidence>
<gene>
    <name evidence="11" type="ORF">BBC0178_006280</name>
</gene>
<name>A0A1U9M9Y1_9HYPH</name>
<feature type="transmembrane region" description="Helical" evidence="8">
    <location>
        <begin position="151"/>
        <end position="171"/>
    </location>
</feature>
<protein>
    <submittedName>
        <fullName evidence="11">Phosphatidylethanolamine:Kdo2-lipid A phosphoethanolamine transferase</fullName>
        <ecNumber evidence="11">2.7.8.-</ecNumber>
    </submittedName>
</protein>
<dbReference type="AlphaFoldDB" id="A0A1U9M9Y1"/>
<keyword evidence="12" id="KW-1185">Reference proteome</keyword>